<dbReference type="InterPro" id="IPR027256">
    <property type="entry name" value="P-typ_ATPase_IB"/>
</dbReference>
<dbReference type="PROSITE" id="PS00154">
    <property type="entry name" value="ATPASE_E1_E2"/>
    <property type="match status" value="1"/>
</dbReference>
<dbReference type="GO" id="GO:0005524">
    <property type="term" value="F:ATP binding"/>
    <property type="evidence" value="ECO:0007669"/>
    <property type="project" value="UniProtKB-UniRule"/>
</dbReference>
<evidence type="ECO:0000256" key="5">
    <source>
        <dbReference type="ARBA" id="ARBA00022967"/>
    </source>
</evidence>
<keyword evidence="5" id="KW-1278">Translocase</keyword>
<dbReference type="InterPro" id="IPR044492">
    <property type="entry name" value="P_typ_ATPase_HD_dom"/>
</dbReference>
<feature type="transmembrane region" description="Helical" evidence="8">
    <location>
        <begin position="23"/>
        <end position="42"/>
    </location>
</feature>
<name>A0A255GF61_9ACTN</name>
<dbReference type="Gene3D" id="2.70.150.10">
    <property type="entry name" value="Calcium-transporting ATPase, cytoplasmic transduction domain A"/>
    <property type="match status" value="1"/>
</dbReference>
<feature type="transmembrane region" description="Helical" evidence="8">
    <location>
        <begin position="265"/>
        <end position="285"/>
    </location>
</feature>
<dbReference type="SUPFAM" id="SSF81653">
    <property type="entry name" value="Calcium ATPase, transduction domain A"/>
    <property type="match status" value="1"/>
</dbReference>
<dbReference type="GO" id="GO:0005886">
    <property type="term" value="C:plasma membrane"/>
    <property type="evidence" value="ECO:0007669"/>
    <property type="project" value="UniProtKB-SubCell"/>
</dbReference>
<keyword evidence="4 8" id="KW-0479">Metal-binding</keyword>
<dbReference type="Pfam" id="PF00122">
    <property type="entry name" value="E1-E2_ATPase"/>
    <property type="match status" value="1"/>
</dbReference>
<feature type="transmembrane region" description="Helical" evidence="8">
    <location>
        <begin position="291"/>
        <end position="321"/>
    </location>
</feature>
<evidence type="ECO:0000256" key="3">
    <source>
        <dbReference type="ARBA" id="ARBA00022692"/>
    </source>
</evidence>
<dbReference type="PRINTS" id="PR00119">
    <property type="entry name" value="CATATPASE"/>
</dbReference>
<keyword evidence="8" id="KW-0067">ATP-binding</keyword>
<evidence type="ECO:0000256" key="6">
    <source>
        <dbReference type="ARBA" id="ARBA00022989"/>
    </source>
</evidence>
<dbReference type="GO" id="GO:0019829">
    <property type="term" value="F:ATPase-coupled monoatomic cation transmembrane transporter activity"/>
    <property type="evidence" value="ECO:0007669"/>
    <property type="project" value="InterPro"/>
</dbReference>
<dbReference type="NCBIfam" id="TIGR01525">
    <property type="entry name" value="ATPase-IB_hvy"/>
    <property type="match status" value="1"/>
</dbReference>
<evidence type="ECO:0000256" key="8">
    <source>
        <dbReference type="RuleBase" id="RU362081"/>
    </source>
</evidence>
<keyword evidence="6 8" id="KW-1133">Transmembrane helix</keyword>
<feature type="transmembrane region" description="Helical" evidence="8">
    <location>
        <begin position="48"/>
        <end position="65"/>
    </location>
</feature>
<dbReference type="NCBIfam" id="TIGR01494">
    <property type="entry name" value="ATPase_P-type"/>
    <property type="match status" value="1"/>
</dbReference>
<dbReference type="SFLD" id="SFLDS00003">
    <property type="entry name" value="Haloacid_Dehalogenase"/>
    <property type="match status" value="1"/>
</dbReference>
<dbReference type="Proteomes" id="UP000215896">
    <property type="component" value="Unassembled WGS sequence"/>
</dbReference>
<dbReference type="RefSeq" id="WP_094405277.1">
    <property type="nucleotide sequence ID" value="NZ_NMVO01000012.1"/>
</dbReference>
<keyword evidence="7 8" id="KW-0472">Membrane</keyword>
<proteinExistence type="inferred from homology"/>
<gene>
    <name evidence="10" type="ORF">CGZ94_07790</name>
</gene>
<protein>
    <submittedName>
        <fullName evidence="10">Heavy metal translocating P-type ATPase</fullName>
    </submittedName>
</protein>
<dbReference type="GO" id="GO:0046872">
    <property type="term" value="F:metal ion binding"/>
    <property type="evidence" value="ECO:0007669"/>
    <property type="project" value="UniProtKB-KW"/>
</dbReference>
<dbReference type="AlphaFoldDB" id="A0A255GF61"/>
<feature type="transmembrane region" description="Helical" evidence="8">
    <location>
        <begin position="629"/>
        <end position="647"/>
    </location>
</feature>
<dbReference type="EMBL" id="NMVO01000012">
    <property type="protein sequence ID" value="OYO14489.1"/>
    <property type="molecule type" value="Genomic_DNA"/>
</dbReference>
<dbReference type="InterPro" id="IPR051014">
    <property type="entry name" value="Cation_Transport_ATPase_IB"/>
</dbReference>
<evidence type="ECO:0000256" key="2">
    <source>
        <dbReference type="ARBA" id="ARBA00006024"/>
    </source>
</evidence>
<evidence type="ECO:0000256" key="4">
    <source>
        <dbReference type="ARBA" id="ARBA00022723"/>
    </source>
</evidence>
<reference evidence="10 11" key="1">
    <citation type="submission" date="2017-07" db="EMBL/GenBank/DDBJ databases">
        <title>Draft whole genome sequences of clinical Proprionibacteriaceae strains.</title>
        <authorList>
            <person name="Bernier A.-M."/>
            <person name="Bernard K."/>
            <person name="Domingo M.-C."/>
        </authorList>
    </citation>
    <scope>NUCLEOTIDE SEQUENCE [LARGE SCALE GENOMIC DNA]</scope>
    <source>
        <strain evidence="10 11">NML 030167</strain>
    </source>
</reference>
<evidence type="ECO:0000256" key="1">
    <source>
        <dbReference type="ARBA" id="ARBA00004651"/>
    </source>
</evidence>
<dbReference type="InterPro" id="IPR023299">
    <property type="entry name" value="ATPase_P-typ_cyto_dom_N"/>
</dbReference>
<keyword evidence="8" id="KW-0547">Nucleotide-binding</keyword>
<feature type="domain" description="P-type ATPase A" evidence="9">
    <location>
        <begin position="130"/>
        <end position="245"/>
    </location>
</feature>
<accession>A0A255GF61</accession>
<evidence type="ECO:0000259" key="9">
    <source>
        <dbReference type="Pfam" id="PF00122"/>
    </source>
</evidence>
<keyword evidence="11" id="KW-1185">Reference proteome</keyword>
<comment type="similarity">
    <text evidence="2 8">Belongs to the cation transport ATPase (P-type) (TC 3.A.3) family. Type IB subfamily.</text>
</comment>
<dbReference type="Pfam" id="PF00702">
    <property type="entry name" value="Hydrolase"/>
    <property type="match status" value="1"/>
</dbReference>
<keyword evidence="3 8" id="KW-0812">Transmembrane</keyword>
<dbReference type="SUPFAM" id="SSF81665">
    <property type="entry name" value="Calcium ATPase, transmembrane domain M"/>
    <property type="match status" value="1"/>
</dbReference>
<dbReference type="Gene3D" id="3.40.1110.10">
    <property type="entry name" value="Calcium-transporting ATPase, cytoplasmic domain N"/>
    <property type="match status" value="1"/>
</dbReference>
<dbReference type="InterPro" id="IPR023214">
    <property type="entry name" value="HAD_sf"/>
</dbReference>
<dbReference type="SUPFAM" id="SSF56784">
    <property type="entry name" value="HAD-like"/>
    <property type="match status" value="1"/>
</dbReference>
<dbReference type="InterPro" id="IPR059000">
    <property type="entry name" value="ATPase_P-type_domA"/>
</dbReference>
<feature type="transmembrane region" description="Helical" evidence="8">
    <location>
        <begin position="603"/>
        <end position="623"/>
    </location>
</feature>
<evidence type="ECO:0000313" key="10">
    <source>
        <dbReference type="EMBL" id="OYO14489.1"/>
    </source>
</evidence>
<dbReference type="OrthoDB" id="7059309at2"/>
<dbReference type="SFLD" id="SFLDF00027">
    <property type="entry name" value="p-type_atpase"/>
    <property type="match status" value="1"/>
</dbReference>
<dbReference type="InterPro" id="IPR008250">
    <property type="entry name" value="ATPase_P-typ_transduc_dom_A_sf"/>
</dbReference>
<keyword evidence="8" id="KW-1003">Cell membrane</keyword>
<sequence length="666" mass="70293">MNTETDAGQAPAAAQAPHEHRELVFAILAGVAYFTGLILEYLVKADTAAWIAFLATYFFGGFYTIQEVIASIRRRRFEVDFLMIVAAIGAASIGRWAEGAVLLFLFSLGHALEEVAMAKARASIEALAAMMPRVARVRRDQAVIEVAVDDLVPGDVCVVRGDDRIPADGIVIAGSTAVDQSSVTGESIPVDKVAVTDRARAQQAPDTVGPESTVFSGTVNGSGGIDVLVTRRAEDSTLARLVQLVREAESSKSPTQRFLDRFQRWYIPAVLLLVITVFLVGAFVLDRGFSPSFYLAMVVLVAGSPCALAIATPSAILAGVARAARAGVLVKGGGPLENLGRIQVAYFDKTGTLTWGRPRVTDIRTAPGVSEAELRRTAYAVERLSGHPLAAAVVRDLRPEDADSLPEATDVESVTGLGVRARFEGQEVQVGSPRMWAELPPAVGAMVDQLQADGRTIMIVGTPEKILGVVGLMDPPRAESAPMVNSLRDAGVEQIVMLSGDHQQVASAVGRDVGADEVRGGLMPEDKVGAVATTTRAGTRSAMIGDGVNDAPAMANSTVGIAMGAAGSPVALETAEVALMSDDIGRLPFIVRLSRQTSRIIRINLIFSLVVVIGLVTLSLLGLGIGPAVLVHEGSTIVVVLIALTLLRFQVGREHEGIEHEAEPRS</sequence>
<dbReference type="InterPro" id="IPR036412">
    <property type="entry name" value="HAD-like_sf"/>
</dbReference>
<dbReference type="PANTHER" id="PTHR48085">
    <property type="entry name" value="CADMIUM/ZINC-TRANSPORTING ATPASE HMA2-RELATED"/>
    <property type="match status" value="1"/>
</dbReference>
<comment type="subcellular location">
    <subcellularLocation>
        <location evidence="1">Cell membrane</location>
        <topology evidence="1">Multi-pass membrane protein</topology>
    </subcellularLocation>
</comment>
<evidence type="ECO:0000313" key="11">
    <source>
        <dbReference type="Proteomes" id="UP000215896"/>
    </source>
</evidence>
<dbReference type="InterPro" id="IPR018303">
    <property type="entry name" value="ATPase_P-typ_P_site"/>
</dbReference>
<dbReference type="Gene3D" id="3.40.50.1000">
    <property type="entry name" value="HAD superfamily/HAD-like"/>
    <property type="match status" value="1"/>
</dbReference>
<dbReference type="SFLD" id="SFLDG00002">
    <property type="entry name" value="C1.7:_P-type_atpase_like"/>
    <property type="match status" value="1"/>
</dbReference>
<comment type="caution">
    <text evidence="10">The sequence shown here is derived from an EMBL/GenBank/DDBJ whole genome shotgun (WGS) entry which is preliminary data.</text>
</comment>
<dbReference type="InterPro" id="IPR023298">
    <property type="entry name" value="ATPase_P-typ_TM_dom_sf"/>
</dbReference>
<dbReference type="GO" id="GO:0016887">
    <property type="term" value="F:ATP hydrolysis activity"/>
    <property type="evidence" value="ECO:0007669"/>
    <property type="project" value="InterPro"/>
</dbReference>
<dbReference type="PANTHER" id="PTHR48085:SF5">
    <property type="entry name" value="CADMIUM_ZINC-TRANSPORTING ATPASE HMA4-RELATED"/>
    <property type="match status" value="1"/>
</dbReference>
<dbReference type="InterPro" id="IPR001757">
    <property type="entry name" value="P_typ_ATPase"/>
</dbReference>
<organism evidence="10 11">
    <name type="scientific">Enemella evansiae</name>
    <dbReference type="NCBI Taxonomy" id="2016499"/>
    <lineage>
        <taxon>Bacteria</taxon>
        <taxon>Bacillati</taxon>
        <taxon>Actinomycetota</taxon>
        <taxon>Actinomycetes</taxon>
        <taxon>Propionibacteriales</taxon>
        <taxon>Propionibacteriaceae</taxon>
        <taxon>Enemella</taxon>
    </lineage>
</organism>
<evidence type="ECO:0000256" key="7">
    <source>
        <dbReference type="ARBA" id="ARBA00023136"/>
    </source>
</evidence>